<proteinExistence type="predicted"/>
<feature type="region of interest" description="Disordered" evidence="1">
    <location>
        <begin position="450"/>
        <end position="499"/>
    </location>
</feature>
<feature type="compositionally biased region" description="Polar residues" evidence="1">
    <location>
        <begin position="219"/>
        <end position="228"/>
    </location>
</feature>
<feature type="compositionally biased region" description="Acidic residues" evidence="1">
    <location>
        <begin position="167"/>
        <end position="182"/>
    </location>
</feature>
<feature type="compositionally biased region" description="Acidic residues" evidence="1">
    <location>
        <begin position="246"/>
        <end position="257"/>
    </location>
</feature>
<feature type="region of interest" description="Disordered" evidence="1">
    <location>
        <begin position="699"/>
        <end position="729"/>
    </location>
</feature>
<feature type="compositionally biased region" description="Acidic residues" evidence="1">
    <location>
        <begin position="419"/>
        <end position="428"/>
    </location>
</feature>
<feature type="non-terminal residue" evidence="2">
    <location>
        <position position="835"/>
    </location>
</feature>
<reference evidence="2 3" key="1">
    <citation type="submission" date="2023-11" db="EMBL/GenBank/DDBJ databases">
        <title>Halocaridina rubra genome assembly.</title>
        <authorList>
            <person name="Smith C."/>
        </authorList>
    </citation>
    <scope>NUCLEOTIDE SEQUENCE [LARGE SCALE GENOMIC DNA]</scope>
    <source>
        <strain evidence="2">EP-1</strain>
        <tissue evidence="2">Whole</tissue>
    </source>
</reference>
<feature type="compositionally biased region" description="Polar residues" evidence="1">
    <location>
        <begin position="263"/>
        <end position="274"/>
    </location>
</feature>
<feature type="compositionally biased region" description="Polar residues" evidence="1">
    <location>
        <begin position="390"/>
        <end position="404"/>
    </location>
</feature>
<evidence type="ECO:0000313" key="3">
    <source>
        <dbReference type="Proteomes" id="UP001381693"/>
    </source>
</evidence>
<feature type="compositionally biased region" description="Acidic residues" evidence="1">
    <location>
        <begin position="702"/>
        <end position="711"/>
    </location>
</feature>
<dbReference type="AlphaFoldDB" id="A0AAN8ZSQ1"/>
<organism evidence="2 3">
    <name type="scientific">Halocaridina rubra</name>
    <name type="common">Hawaiian red shrimp</name>
    <dbReference type="NCBI Taxonomy" id="373956"/>
    <lineage>
        <taxon>Eukaryota</taxon>
        <taxon>Metazoa</taxon>
        <taxon>Ecdysozoa</taxon>
        <taxon>Arthropoda</taxon>
        <taxon>Crustacea</taxon>
        <taxon>Multicrustacea</taxon>
        <taxon>Malacostraca</taxon>
        <taxon>Eumalacostraca</taxon>
        <taxon>Eucarida</taxon>
        <taxon>Decapoda</taxon>
        <taxon>Pleocyemata</taxon>
        <taxon>Caridea</taxon>
        <taxon>Atyoidea</taxon>
        <taxon>Atyidae</taxon>
        <taxon>Halocaridina</taxon>
    </lineage>
</organism>
<gene>
    <name evidence="2" type="ORF">SK128_011404</name>
</gene>
<protein>
    <submittedName>
        <fullName evidence="2">Uncharacterized protein</fullName>
    </submittedName>
</protein>
<comment type="caution">
    <text evidence="2">The sequence shown here is derived from an EMBL/GenBank/DDBJ whole genome shotgun (WGS) entry which is preliminary data.</text>
</comment>
<dbReference type="Proteomes" id="UP001381693">
    <property type="component" value="Unassembled WGS sequence"/>
</dbReference>
<feature type="compositionally biased region" description="Basic and acidic residues" evidence="1">
    <location>
        <begin position="320"/>
        <end position="334"/>
    </location>
</feature>
<feature type="compositionally biased region" description="Acidic residues" evidence="1">
    <location>
        <begin position="380"/>
        <end position="389"/>
    </location>
</feature>
<evidence type="ECO:0000256" key="1">
    <source>
        <dbReference type="SAM" id="MobiDB-lite"/>
    </source>
</evidence>
<feature type="compositionally biased region" description="Basic and acidic residues" evidence="1">
    <location>
        <begin position="194"/>
        <end position="211"/>
    </location>
</feature>
<feature type="region of interest" description="Disordered" evidence="1">
    <location>
        <begin position="779"/>
        <end position="800"/>
    </location>
</feature>
<sequence length="835" mass="93757">MLRCNRENIIKSVKGIRMFSVFLLTTPKNSPKEHTLSVQERFFVVALMAVLMSEAFVIEQPSSYKTIAQGIMDATDDANPLTVDFFNRPLERVEKALNIMRLMLQEEGISNTKHTVEDVFRHPRASVNQTSQFFNGTALDFLKNLTLNGRIDAIRVIGRARNKRETTDEESQEENEYTDNDSFESSAVAEENDSIEKIDSENLAETSKESDMSDESENKSSNSGSTHEGVSRAEDINPGKVIELSYAEDDSRDIDSDDQSKSITVISVENSSEIKGSKDLREEFAEEKLSKTSKESDIKESEEEHRSSASTKYRSTRKPRSTDDIDAEVKHAEENDQDFTYSDEMTETKLQRRAITREIDPSEYDAPPISEKDLMTSEELVQDETEEGSNDFSEYENSYEVNTDYTEDKDKAEEGSGQPDEDQEEETVYDQSLDTEIPIADYTEEYNSEISVEEESDSEIPVEVESDSEIPVEDELDSEISVEEESDTLSTSTEPNDDDEIVKIMPHANNNDSLSFTEEEIRGLPPGGNPPEKIMPRTGSLPKFPEHREFPTLNFYKGVGEYVAHDVEKLNDLGEYVPAEVENRAIKQYGEPVSSEDPSKQGRRYRGGAPSIIYKSQNSVYVKNEDLGLRKHPKHIVLDISTGGPKNVENWLSKLDPLGEGGNILSLDPSDSSALTIIMDTPNSSKDKKKQKPLEIIVFDPTESEEGDSEENASHESLEDFQNSDEEMYGWGGYGESHNGDSGYNEIYGWGGWGESQSESSNHHNTAWGGYGWEGRPVYPPHGNSINSNENSGEDNHHGNNGDTDALRRCFLFSTDDCQKIFPDYVIATVLSTSK</sequence>
<keyword evidence="3" id="KW-1185">Reference proteome</keyword>
<accession>A0AAN8ZSQ1</accession>
<evidence type="ECO:0000313" key="2">
    <source>
        <dbReference type="EMBL" id="KAK7007478.1"/>
    </source>
</evidence>
<feature type="compositionally biased region" description="Basic and acidic residues" evidence="1">
    <location>
        <begin position="346"/>
        <end position="360"/>
    </location>
</feature>
<name>A0AAN8ZSQ1_HALRR</name>
<feature type="compositionally biased region" description="Acidic residues" evidence="1">
    <location>
        <begin position="450"/>
        <end position="487"/>
    </location>
</feature>
<feature type="compositionally biased region" description="Basic and acidic residues" evidence="1">
    <location>
        <begin position="275"/>
        <end position="307"/>
    </location>
</feature>
<feature type="region of interest" description="Disordered" evidence="1">
    <location>
        <begin position="162"/>
        <end position="437"/>
    </location>
</feature>
<dbReference type="EMBL" id="JAXCGZ010023567">
    <property type="protein sequence ID" value="KAK7007478.1"/>
    <property type="molecule type" value="Genomic_DNA"/>
</dbReference>